<protein>
    <submittedName>
        <fullName evidence="2">Predicted oxidoreductase</fullName>
    </submittedName>
</protein>
<feature type="domain" description="NADP-dependent oxidoreductase" evidence="1">
    <location>
        <begin position="3"/>
        <end position="272"/>
    </location>
</feature>
<evidence type="ECO:0000313" key="2">
    <source>
        <dbReference type="EMBL" id="SDC92404.1"/>
    </source>
</evidence>
<evidence type="ECO:0000259" key="1">
    <source>
        <dbReference type="Pfam" id="PF00248"/>
    </source>
</evidence>
<dbReference type="PANTHER" id="PTHR43312:SF1">
    <property type="entry name" value="NADP-DEPENDENT OXIDOREDUCTASE DOMAIN-CONTAINING PROTEIN"/>
    <property type="match status" value="1"/>
</dbReference>
<name>A0A1G6QKA5_9FIRM</name>
<dbReference type="EMBL" id="FMYT01000018">
    <property type="protein sequence ID" value="SDC92404.1"/>
    <property type="molecule type" value="Genomic_DNA"/>
</dbReference>
<dbReference type="AlphaFoldDB" id="A0A1G6QKA5"/>
<dbReference type="CDD" id="cd19097">
    <property type="entry name" value="AKR_unchar"/>
    <property type="match status" value="1"/>
</dbReference>
<dbReference type="InterPro" id="IPR053135">
    <property type="entry name" value="AKR2_Oxidoreductase"/>
</dbReference>
<reference evidence="2 3" key="1">
    <citation type="submission" date="2016-10" db="EMBL/GenBank/DDBJ databases">
        <authorList>
            <person name="Varghese N."/>
            <person name="Submissions S."/>
        </authorList>
    </citation>
    <scope>NUCLEOTIDE SEQUENCE [LARGE SCALE GENOMIC DNA]</scope>
    <source>
        <strain evidence="2 3">WG10</strain>
    </source>
</reference>
<dbReference type="Proteomes" id="UP000324896">
    <property type="component" value="Unassembled WGS sequence"/>
</dbReference>
<dbReference type="SUPFAM" id="SSF51430">
    <property type="entry name" value="NAD(P)-linked oxidoreductase"/>
    <property type="match status" value="1"/>
</dbReference>
<dbReference type="RefSeq" id="WP_114458007.1">
    <property type="nucleotide sequence ID" value="NZ_FMYT01000018.1"/>
</dbReference>
<dbReference type="InterPro" id="IPR023210">
    <property type="entry name" value="NADP_OxRdtase_dom"/>
</dbReference>
<proteinExistence type="predicted"/>
<evidence type="ECO:0000313" key="3">
    <source>
        <dbReference type="Proteomes" id="UP000324896"/>
    </source>
</evidence>
<organism evidence="2 3">
    <name type="scientific">Halanaerobium congolense</name>
    <dbReference type="NCBI Taxonomy" id="54121"/>
    <lineage>
        <taxon>Bacteria</taxon>
        <taxon>Bacillati</taxon>
        <taxon>Bacillota</taxon>
        <taxon>Clostridia</taxon>
        <taxon>Halanaerobiales</taxon>
        <taxon>Halanaerobiaceae</taxon>
        <taxon>Halanaerobium</taxon>
    </lineage>
</organism>
<dbReference type="InterPro" id="IPR036812">
    <property type="entry name" value="NAD(P)_OxRdtase_dom_sf"/>
</dbReference>
<dbReference type="PANTHER" id="PTHR43312">
    <property type="entry name" value="D-THREO-ALDOSE 1-DEHYDROGENASE"/>
    <property type="match status" value="1"/>
</dbReference>
<dbReference type="Pfam" id="PF00248">
    <property type="entry name" value="Aldo_ket_red"/>
    <property type="match status" value="1"/>
</dbReference>
<dbReference type="Gene3D" id="3.20.20.100">
    <property type="entry name" value="NADP-dependent oxidoreductase domain"/>
    <property type="match status" value="1"/>
</dbReference>
<sequence length="290" mass="34143">MTKLVLGTAQFGLKYGINNKEEKFKTKKAKEILDICLKEDLNILDTAYAYGESEKILGEYDNLDEFKICSKLPSEDMRKNKNIFEIFNESRQRLNTNYIDYYFLHDLKDINNNKVIKDLIELKKKGLIGKLGVSVYEPNEIDLIIEKDYFEAVQLPLSIFDRRMIKQGKLELLKRNNIDIFIRSIFLQGLFFMDENKLPLNLLEAKKYLDIINKFINENNISLTNLIFSWFKYNDLGDYILMGIDDKKQLLENILNFKKEIDESILNDFDGLIKNIDISDDSTIIDPRKW</sequence>
<gene>
    <name evidence="2" type="ORF">SAMN04488597_11849</name>
</gene>
<accession>A0A1G6QKA5</accession>